<name>A0A453GW86_AEGTS</name>
<evidence type="ECO:0000313" key="1">
    <source>
        <dbReference type="EnsemblPlants" id="AET3Gv21227500.1"/>
    </source>
</evidence>
<dbReference type="Proteomes" id="UP000015105">
    <property type="component" value="Chromosome 3D"/>
</dbReference>
<reference evidence="1" key="5">
    <citation type="journal article" date="2021" name="G3 (Bethesda)">
        <title>Aegilops tauschii genome assembly Aet v5.0 features greater sequence contiguity and improved annotation.</title>
        <authorList>
            <person name="Wang L."/>
            <person name="Zhu T."/>
            <person name="Rodriguez J.C."/>
            <person name="Deal K.R."/>
            <person name="Dubcovsky J."/>
            <person name="McGuire P.E."/>
            <person name="Lux T."/>
            <person name="Spannagl M."/>
            <person name="Mayer K.F.X."/>
            <person name="Baldrich P."/>
            <person name="Meyers B.C."/>
            <person name="Huo N."/>
            <person name="Gu Y.Q."/>
            <person name="Zhou H."/>
            <person name="Devos K.M."/>
            <person name="Bennetzen J.L."/>
            <person name="Unver T."/>
            <person name="Budak H."/>
            <person name="Gulick P.J."/>
            <person name="Galiba G."/>
            <person name="Kalapos B."/>
            <person name="Nelson D.R."/>
            <person name="Li P."/>
            <person name="You F.M."/>
            <person name="Luo M.C."/>
            <person name="Dvorak J."/>
        </authorList>
    </citation>
    <scope>NUCLEOTIDE SEQUENCE [LARGE SCALE GENOMIC DNA]</scope>
    <source>
        <strain evidence="1">cv. AL8/78</strain>
    </source>
</reference>
<evidence type="ECO:0008006" key="3">
    <source>
        <dbReference type="Google" id="ProtNLM"/>
    </source>
</evidence>
<evidence type="ECO:0000313" key="2">
    <source>
        <dbReference type="Proteomes" id="UP000015105"/>
    </source>
</evidence>
<sequence length="215" mass="24703">IGYSNDDLKYNLHTFSSDKSCWDQRTNCFDGDVQSYDYGSFSDAIVRNGWAHWLFHNYGEGCLQVINLDAKTGHISLTKLPFKLNYQPTSPSCLTLGTNGVLSLLWIQKEGPQLEIWEQREDQGNMSSPSEWVCARTIMLKQLENENGTRDLIGLREKCGALIITDNYRQIYTADLETGMMEKIVDWPSRRSMCHWDSMPLEIDWPMIFVSGLTK</sequence>
<reference evidence="1" key="3">
    <citation type="journal article" date="2017" name="Nature">
        <title>Genome sequence of the progenitor of the wheat D genome Aegilops tauschii.</title>
        <authorList>
            <person name="Luo M.C."/>
            <person name="Gu Y.Q."/>
            <person name="Puiu D."/>
            <person name="Wang H."/>
            <person name="Twardziok S.O."/>
            <person name="Deal K.R."/>
            <person name="Huo N."/>
            <person name="Zhu T."/>
            <person name="Wang L."/>
            <person name="Wang Y."/>
            <person name="McGuire P.E."/>
            <person name="Liu S."/>
            <person name="Long H."/>
            <person name="Ramasamy R.K."/>
            <person name="Rodriguez J.C."/>
            <person name="Van S.L."/>
            <person name="Yuan L."/>
            <person name="Wang Z."/>
            <person name="Xia Z."/>
            <person name="Xiao L."/>
            <person name="Anderson O.D."/>
            <person name="Ouyang S."/>
            <person name="Liang Y."/>
            <person name="Zimin A.V."/>
            <person name="Pertea G."/>
            <person name="Qi P."/>
            <person name="Bennetzen J.L."/>
            <person name="Dai X."/>
            <person name="Dawson M.W."/>
            <person name="Muller H.G."/>
            <person name="Kugler K."/>
            <person name="Rivarola-Duarte L."/>
            <person name="Spannagl M."/>
            <person name="Mayer K.F.X."/>
            <person name="Lu F.H."/>
            <person name="Bevan M.W."/>
            <person name="Leroy P."/>
            <person name="Li P."/>
            <person name="You F.M."/>
            <person name="Sun Q."/>
            <person name="Liu Z."/>
            <person name="Lyons E."/>
            <person name="Wicker T."/>
            <person name="Salzberg S.L."/>
            <person name="Devos K.M."/>
            <person name="Dvorak J."/>
        </authorList>
    </citation>
    <scope>NUCLEOTIDE SEQUENCE [LARGE SCALE GENOMIC DNA]</scope>
    <source>
        <strain evidence="1">cv. AL8/78</strain>
    </source>
</reference>
<organism evidence="1 2">
    <name type="scientific">Aegilops tauschii subsp. strangulata</name>
    <name type="common">Goatgrass</name>
    <dbReference type="NCBI Taxonomy" id="200361"/>
    <lineage>
        <taxon>Eukaryota</taxon>
        <taxon>Viridiplantae</taxon>
        <taxon>Streptophyta</taxon>
        <taxon>Embryophyta</taxon>
        <taxon>Tracheophyta</taxon>
        <taxon>Spermatophyta</taxon>
        <taxon>Magnoliopsida</taxon>
        <taxon>Liliopsida</taxon>
        <taxon>Poales</taxon>
        <taxon>Poaceae</taxon>
        <taxon>BOP clade</taxon>
        <taxon>Pooideae</taxon>
        <taxon>Triticodae</taxon>
        <taxon>Triticeae</taxon>
        <taxon>Triticinae</taxon>
        <taxon>Aegilops</taxon>
    </lineage>
</organism>
<keyword evidence="2" id="KW-1185">Reference proteome</keyword>
<reference evidence="1" key="4">
    <citation type="submission" date="2019-03" db="UniProtKB">
        <authorList>
            <consortium name="EnsemblPlants"/>
        </authorList>
    </citation>
    <scope>IDENTIFICATION</scope>
</reference>
<protein>
    <recommendedName>
        <fullName evidence="3">F-box associated domain-containing protein</fullName>
    </recommendedName>
</protein>
<dbReference type="PANTHER" id="PTHR35828:SF21">
    <property type="entry name" value="F-BOX DOMAIN-CONTAINING PROTEIN"/>
    <property type="match status" value="1"/>
</dbReference>
<dbReference type="AlphaFoldDB" id="A0A453GW86"/>
<dbReference type="PANTHER" id="PTHR35828">
    <property type="entry name" value="OS08G0203800 PROTEIN-RELATED"/>
    <property type="match status" value="1"/>
</dbReference>
<dbReference type="EnsemblPlants" id="AET3Gv21227500.1">
    <property type="protein sequence ID" value="AET3Gv21227500.1"/>
    <property type="gene ID" value="AET3Gv21227500"/>
</dbReference>
<reference evidence="2" key="1">
    <citation type="journal article" date="2014" name="Science">
        <title>Ancient hybridizations among the ancestral genomes of bread wheat.</title>
        <authorList>
            <consortium name="International Wheat Genome Sequencing Consortium,"/>
            <person name="Marcussen T."/>
            <person name="Sandve S.R."/>
            <person name="Heier L."/>
            <person name="Spannagl M."/>
            <person name="Pfeifer M."/>
            <person name="Jakobsen K.S."/>
            <person name="Wulff B.B."/>
            <person name="Steuernagel B."/>
            <person name="Mayer K.F."/>
            <person name="Olsen O.A."/>
        </authorList>
    </citation>
    <scope>NUCLEOTIDE SEQUENCE [LARGE SCALE GENOMIC DNA]</scope>
    <source>
        <strain evidence="2">cv. AL8/78</strain>
    </source>
</reference>
<reference evidence="2" key="2">
    <citation type="journal article" date="2017" name="Nat. Plants">
        <title>The Aegilops tauschii genome reveals multiple impacts of transposons.</title>
        <authorList>
            <person name="Zhao G."/>
            <person name="Zou C."/>
            <person name="Li K."/>
            <person name="Wang K."/>
            <person name="Li T."/>
            <person name="Gao L."/>
            <person name="Zhang X."/>
            <person name="Wang H."/>
            <person name="Yang Z."/>
            <person name="Liu X."/>
            <person name="Jiang W."/>
            <person name="Mao L."/>
            <person name="Kong X."/>
            <person name="Jiao Y."/>
            <person name="Jia J."/>
        </authorList>
    </citation>
    <scope>NUCLEOTIDE SEQUENCE [LARGE SCALE GENOMIC DNA]</scope>
    <source>
        <strain evidence="2">cv. AL8/78</strain>
    </source>
</reference>
<proteinExistence type="predicted"/>
<dbReference type="Gramene" id="AET3Gv21227500.1">
    <property type="protein sequence ID" value="AET3Gv21227500.1"/>
    <property type="gene ID" value="AET3Gv21227500"/>
</dbReference>
<accession>A0A453GW86</accession>